<feature type="binding site" evidence="4">
    <location>
        <position position="146"/>
    </location>
    <ligand>
        <name>substrate</name>
    </ligand>
</feature>
<feature type="binding site" evidence="4">
    <location>
        <position position="301"/>
    </location>
    <ligand>
        <name>Zn(2+)</name>
        <dbReference type="ChEBI" id="CHEBI:29105"/>
    </ligand>
</feature>
<dbReference type="InterPro" id="IPR011059">
    <property type="entry name" value="Metal-dep_hydrolase_composite"/>
</dbReference>
<comment type="caution">
    <text evidence="4">Lacks conserved residue(s) required for the propagation of feature annotation.</text>
</comment>
<dbReference type="PANTHER" id="PTHR43794">
    <property type="entry name" value="AMINOHYDROLASE SSNA-RELATED"/>
    <property type="match status" value="1"/>
</dbReference>
<comment type="similarity">
    <text evidence="4">Belongs to the metallo-dependent hydrolases superfamily. MTA/SAH deaminase family.</text>
</comment>
<evidence type="ECO:0000256" key="1">
    <source>
        <dbReference type="ARBA" id="ARBA00022723"/>
    </source>
</evidence>
<comment type="catalytic activity">
    <reaction evidence="4">
        <text>S-methyl-5'-thioadenosine + H2O + H(+) = S-methyl-5'-thioinosine + NH4(+)</text>
        <dbReference type="Rhea" id="RHEA:25025"/>
        <dbReference type="ChEBI" id="CHEBI:15377"/>
        <dbReference type="ChEBI" id="CHEBI:15378"/>
        <dbReference type="ChEBI" id="CHEBI:17509"/>
        <dbReference type="ChEBI" id="CHEBI:28938"/>
        <dbReference type="ChEBI" id="CHEBI:48595"/>
        <dbReference type="EC" id="3.5.4.31"/>
    </reaction>
</comment>
<evidence type="ECO:0000313" key="7">
    <source>
        <dbReference type="Proteomes" id="UP000018890"/>
    </source>
</evidence>
<dbReference type="EC" id="3.5.4.28" evidence="4"/>
<dbReference type="CDD" id="cd01298">
    <property type="entry name" value="ATZ_TRZ_like"/>
    <property type="match status" value="1"/>
</dbReference>
<name>W4Q3S6_9BACI</name>
<dbReference type="RefSeq" id="WP_034746916.1">
    <property type="nucleotide sequence ID" value="NZ_BAUT01000030.1"/>
</dbReference>
<feature type="binding site" evidence="4">
    <location>
        <position position="94"/>
    </location>
    <ligand>
        <name>substrate</name>
    </ligand>
</feature>
<dbReference type="Gene3D" id="2.30.40.10">
    <property type="entry name" value="Urease, subunit C, domain 1"/>
    <property type="match status" value="1"/>
</dbReference>
<dbReference type="Proteomes" id="UP000018890">
    <property type="component" value="Unassembled WGS sequence"/>
</dbReference>
<dbReference type="SUPFAM" id="SSF51556">
    <property type="entry name" value="Metallo-dependent hydrolases"/>
    <property type="match status" value="1"/>
</dbReference>
<dbReference type="InterPro" id="IPR006680">
    <property type="entry name" value="Amidohydro-rel"/>
</dbReference>
<dbReference type="GO" id="GO:0046872">
    <property type="term" value="F:metal ion binding"/>
    <property type="evidence" value="ECO:0007669"/>
    <property type="project" value="UniProtKB-KW"/>
</dbReference>
<keyword evidence="7" id="KW-1185">Reference proteome</keyword>
<feature type="domain" description="Amidohydrolase-related" evidence="5">
    <location>
        <begin position="56"/>
        <end position="405"/>
    </location>
</feature>
<dbReference type="STRING" id="1236970.JCM9140_2826"/>
<evidence type="ECO:0000256" key="3">
    <source>
        <dbReference type="ARBA" id="ARBA00022833"/>
    </source>
</evidence>
<dbReference type="PANTHER" id="PTHR43794:SF11">
    <property type="entry name" value="AMIDOHYDROLASE-RELATED DOMAIN-CONTAINING PROTEIN"/>
    <property type="match status" value="1"/>
</dbReference>
<dbReference type="Pfam" id="PF01979">
    <property type="entry name" value="Amidohydro_1"/>
    <property type="match status" value="1"/>
</dbReference>
<proteinExistence type="inferred from homology"/>
<feature type="binding site" evidence="4">
    <location>
        <position position="67"/>
    </location>
    <ligand>
        <name>Zn(2+)</name>
        <dbReference type="ChEBI" id="CHEBI:29105"/>
    </ligand>
</feature>
<comment type="caution">
    <text evidence="6">The sequence shown here is derived from an EMBL/GenBank/DDBJ whole genome shotgun (WGS) entry which is preliminary data.</text>
</comment>
<evidence type="ECO:0000256" key="2">
    <source>
        <dbReference type="ARBA" id="ARBA00022801"/>
    </source>
</evidence>
<organism evidence="6 7">
    <name type="scientific">Halalkalibacter wakoensis JCM 9140</name>
    <dbReference type="NCBI Taxonomy" id="1236970"/>
    <lineage>
        <taxon>Bacteria</taxon>
        <taxon>Bacillati</taxon>
        <taxon>Bacillota</taxon>
        <taxon>Bacilli</taxon>
        <taxon>Bacillales</taxon>
        <taxon>Bacillaceae</taxon>
        <taxon>Halalkalibacter</taxon>
    </lineage>
</organism>
<feature type="binding site" evidence="4">
    <location>
        <position position="186"/>
    </location>
    <ligand>
        <name>substrate</name>
    </ligand>
</feature>
<dbReference type="GO" id="GO:0050270">
    <property type="term" value="F:S-adenosylhomocysteine deaminase activity"/>
    <property type="evidence" value="ECO:0007669"/>
    <property type="project" value="UniProtKB-UniRule"/>
</dbReference>
<dbReference type="Gene3D" id="3.20.20.140">
    <property type="entry name" value="Metal-dependent hydrolases"/>
    <property type="match status" value="1"/>
</dbReference>
<dbReference type="AlphaFoldDB" id="W4Q3S6"/>
<keyword evidence="1 4" id="KW-0479">Metal-binding</keyword>
<reference evidence="6" key="1">
    <citation type="journal article" date="2014" name="Genome Announc.">
        <title>Draft Genome Sequences of Three Alkaliphilic Bacillus Strains, Bacillus wakoensis JCM 9140T, Bacillus akibai JCM 9157T, and Bacillus hemicellulosilyticus JCM 9152T.</title>
        <authorList>
            <person name="Yuki M."/>
            <person name="Oshima K."/>
            <person name="Suda W."/>
            <person name="Oshida Y."/>
            <person name="Kitamura K."/>
            <person name="Iida T."/>
            <person name="Hattori M."/>
            <person name="Ohkuma M."/>
        </authorList>
    </citation>
    <scope>NUCLEOTIDE SEQUENCE [LARGE SCALE GENOMIC DNA]</scope>
    <source>
        <strain evidence="6">JCM 9140</strain>
    </source>
</reference>
<keyword evidence="2 4" id="KW-0378">Hydrolase</keyword>
<dbReference type="EMBL" id="BAUT01000030">
    <property type="protein sequence ID" value="GAE26736.1"/>
    <property type="molecule type" value="Genomic_DNA"/>
</dbReference>
<comment type="cofactor">
    <cofactor evidence="4">
        <name>Zn(2+)</name>
        <dbReference type="ChEBI" id="CHEBI:29105"/>
    </cofactor>
    <text evidence="4">Binds 1 zinc ion per subunit.</text>
</comment>
<evidence type="ECO:0000313" key="6">
    <source>
        <dbReference type="EMBL" id="GAE26736.1"/>
    </source>
</evidence>
<comment type="function">
    <text evidence="4">Catalyzes the deamination of 5-methylthioadenosine and S-adenosyl-L-homocysteine into 5-methylthioinosine and S-inosyl-L-homocysteine, respectively. Is also able to deaminate adenosine.</text>
</comment>
<keyword evidence="3 4" id="KW-0862">Zinc</keyword>
<dbReference type="OrthoDB" id="9807210at2"/>
<feature type="binding site" evidence="4">
    <location>
        <position position="216"/>
    </location>
    <ligand>
        <name>substrate</name>
    </ligand>
</feature>
<dbReference type="InterPro" id="IPR050287">
    <property type="entry name" value="MTA/SAH_deaminase"/>
</dbReference>
<dbReference type="InterPro" id="IPR032466">
    <property type="entry name" value="Metal_Hydrolase"/>
</dbReference>
<dbReference type="SUPFAM" id="SSF51338">
    <property type="entry name" value="Composite domain of metallo-dependent hydrolases"/>
    <property type="match status" value="1"/>
</dbReference>
<dbReference type="FunFam" id="3.20.20.140:FF:000014">
    <property type="entry name" value="5-methylthioadenosine/S-adenosylhomocysteine deaminase"/>
    <property type="match status" value="1"/>
</dbReference>
<dbReference type="EC" id="3.5.4.31" evidence="4"/>
<evidence type="ECO:0000256" key="4">
    <source>
        <dbReference type="HAMAP-Rule" id="MF_01281"/>
    </source>
</evidence>
<sequence length="431" mass="48076">MSKTILINGTIMTMDQMNQVYKNGAVAFENGKLTYVGEIPTDLEKYDEVIDVNGDYVLPGLVNTHGHASMSLLRGYADDLPLQQWLEEKMWPIEAQYTKDHAKWGTYLSLIEMLRTGTTTFVDMYDNMDEVAKAVEASGARARLCRGMIGFGSEELRQSKLEEASAFAKNWNNQANGRITTMMSPHSPYTCTPDFIEQIVGKASELQVPMHIHMSETLAEVAQNEKEYGERPVKHLEKLGVFSQPTLVAHAVHVEDWEMDILAEYDVKVSNNIISNLKLASGVAPVPEMLNKGITVSLGTDSSASNNNLDFFEEIKQAALLFKGVRNDATLIPAEKALQMATIHGAEAIWLDNQIGSLEVGKEADFIVIDTKQAFYQPVHNPISHLVYSGSGRDVKDVYVQGKQVVKNSTCVTIDEEKVFYEVNRLVQQFQ</sequence>
<accession>W4Q3S6</accession>
<gene>
    <name evidence="4" type="primary">mtaD</name>
    <name evidence="6" type="ORF">JCM9140_2826</name>
</gene>
<feature type="binding site" evidence="4">
    <location>
        <position position="301"/>
    </location>
    <ligand>
        <name>substrate</name>
    </ligand>
</feature>
<protein>
    <recommendedName>
        <fullName evidence="4">5-methylthioadenosine/S-adenosylhomocysteine deaminase</fullName>
        <shortName evidence="4">MTA/SAH deaminase</shortName>
        <ecNumber evidence="4">3.5.4.28</ecNumber>
        <ecNumber evidence="4">3.5.4.31</ecNumber>
    </recommendedName>
</protein>
<dbReference type="HAMAP" id="MF_01281">
    <property type="entry name" value="MTA_SAH_deamin"/>
    <property type="match status" value="1"/>
</dbReference>
<dbReference type="InterPro" id="IPR023512">
    <property type="entry name" value="Deaminase_MtaD/DadD"/>
</dbReference>
<comment type="catalytic activity">
    <reaction evidence="4">
        <text>S-adenosyl-L-homocysteine + H2O + H(+) = S-inosyl-L-homocysteine + NH4(+)</text>
        <dbReference type="Rhea" id="RHEA:20716"/>
        <dbReference type="ChEBI" id="CHEBI:15377"/>
        <dbReference type="ChEBI" id="CHEBI:15378"/>
        <dbReference type="ChEBI" id="CHEBI:28938"/>
        <dbReference type="ChEBI" id="CHEBI:57856"/>
        <dbReference type="ChEBI" id="CHEBI:57985"/>
        <dbReference type="EC" id="3.5.4.28"/>
    </reaction>
</comment>
<feature type="binding site" evidence="4">
    <location>
        <position position="65"/>
    </location>
    <ligand>
        <name>Zn(2+)</name>
        <dbReference type="ChEBI" id="CHEBI:29105"/>
    </ligand>
</feature>
<feature type="binding site" evidence="4">
    <location>
        <position position="213"/>
    </location>
    <ligand>
        <name>Zn(2+)</name>
        <dbReference type="ChEBI" id="CHEBI:29105"/>
    </ligand>
</feature>
<dbReference type="GO" id="GO:0090614">
    <property type="term" value="F:5'-methylthioadenosine deaminase activity"/>
    <property type="evidence" value="ECO:0007669"/>
    <property type="project" value="UniProtKB-UniRule"/>
</dbReference>
<evidence type="ECO:0000259" key="5">
    <source>
        <dbReference type="Pfam" id="PF01979"/>
    </source>
</evidence>